<sequence length="140" mass="15337">MIMQSLGRLMVLLTNLVAALQALVIPQSKLTSLPSALAFLKRCNWLRRVSSTILVWISRSSLGSSGSFSAGNQGLRELLFKDDRISSVAPVSAALLEYLRKYRDSVGSSRSQNRSICESIFPCSDSVGRGCGRRNIWLTA</sequence>
<proteinExistence type="predicted"/>
<protein>
    <submittedName>
        <fullName evidence="1">Uncharacterized protein</fullName>
    </submittedName>
</protein>
<comment type="caution">
    <text evidence="1">The sequence shown here is derived from an EMBL/GenBank/DDBJ whole genome shotgun (WGS) entry which is preliminary data.</text>
</comment>
<accession>A0A0S7XK53</accession>
<reference evidence="1 2" key="1">
    <citation type="journal article" date="2015" name="Microbiome">
        <title>Genomic resolution of linkages in carbon, nitrogen, and sulfur cycling among widespread estuary sediment bacteria.</title>
        <authorList>
            <person name="Baker B.J."/>
            <person name="Lazar C.S."/>
            <person name="Teske A.P."/>
            <person name="Dick G.J."/>
        </authorList>
    </citation>
    <scope>NUCLEOTIDE SEQUENCE [LARGE SCALE GENOMIC DNA]</scope>
    <source>
        <strain evidence="1">DG_56</strain>
    </source>
</reference>
<evidence type="ECO:0000313" key="1">
    <source>
        <dbReference type="EMBL" id="KPJ62563.1"/>
    </source>
</evidence>
<organism evidence="1 2">
    <name type="scientific">candidate division KD3-62 bacterium DG_56</name>
    <dbReference type="NCBI Taxonomy" id="1704032"/>
    <lineage>
        <taxon>Bacteria</taxon>
        <taxon>candidate division KD3-62</taxon>
    </lineage>
</organism>
<dbReference type="AlphaFoldDB" id="A0A0S7XK53"/>
<evidence type="ECO:0000313" key="2">
    <source>
        <dbReference type="Proteomes" id="UP000052020"/>
    </source>
</evidence>
<dbReference type="Proteomes" id="UP000052020">
    <property type="component" value="Unassembled WGS sequence"/>
</dbReference>
<name>A0A0S7XK53_9BACT</name>
<gene>
    <name evidence="1" type="ORF">AMK68_04760</name>
</gene>
<dbReference type="EMBL" id="LIZY01000111">
    <property type="protein sequence ID" value="KPJ62563.1"/>
    <property type="molecule type" value="Genomic_DNA"/>
</dbReference>